<organism evidence="3 4">
    <name type="scientific">Oceanospirillum linum</name>
    <dbReference type="NCBI Taxonomy" id="966"/>
    <lineage>
        <taxon>Bacteria</taxon>
        <taxon>Pseudomonadati</taxon>
        <taxon>Pseudomonadota</taxon>
        <taxon>Gammaproteobacteria</taxon>
        <taxon>Oceanospirillales</taxon>
        <taxon>Oceanospirillaceae</taxon>
        <taxon>Oceanospirillum</taxon>
    </lineage>
</organism>
<dbReference type="RefSeq" id="WP_078320409.1">
    <property type="nucleotide sequence ID" value="NZ_FXTS01000008.1"/>
</dbReference>
<feature type="domain" description="PPM-type phosphatase" evidence="2">
    <location>
        <begin position="173"/>
        <end position="384"/>
    </location>
</feature>
<proteinExistence type="predicted"/>
<evidence type="ECO:0000313" key="3">
    <source>
        <dbReference type="EMBL" id="OOV86296.1"/>
    </source>
</evidence>
<dbReference type="GO" id="GO:0016791">
    <property type="term" value="F:phosphatase activity"/>
    <property type="evidence" value="ECO:0007669"/>
    <property type="project" value="TreeGrafter"/>
</dbReference>
<accession>A0A1T1H940</accession>
<keyword evidence="1" id="KW-0378">Hydrolase</keyword>
<dbReference type="EMBL" id="MTSD02000007">
    <property type="protein sequence ID" value="OOV86296.1"/>
    <property type="molecule type" value="Genomic_DNA"/>
</dbReference>
<dbReference type="SUPFAM" id="SSF52172">
    <property type="entry name" value="CheY-like"/>
    <property type="match status" value="1"/>
</dbReference>
<dbReference type="InterPro" id="IPR036457">
    <property type="entry name" value="PPM-type-like_dom_sf"/>
</dbReference>
<dbReference type="SMART" id="SM00331">
    <property type="entry name" value="PP2C_SIG"/>
    <property type="match status" value="1"/>
</dbReference>
<evidence type="ECO:0000259" key="2">
    <source>
        <dbReference type="SMART" id="SM00331"/>
    </source>
</evidence>
<dbReference type="PANTHER" id="PTHR43156">
    <property type="entry name" value="STAGE II SPORULATION PROTEIN E-RELATED"/>
    <property type="match status" value="1"/>
</dbReference>
<name>A0A1T1H940_OCELI</name>
<dbReference type="InterPro" id="IPR001932">
    <property type="entry name" value="PPM-type_phosphatase-like_dom"/>
</dbReference>
<dbReference type="PANTHER" id="PTHR43156:SF2">
    <property type="entry name" value="STAGE II SPORULATION PROTEIN E"/>
    <property type="match status" value="1"/>
</dbReference>
<comment type="caution">
    <text evidence="3">The sequence shown here is derived from an EMBL/GenBank/DDBJ whole genome shotgun (WGS) entry which is preliminary data.</text>
</comment>
<dbReference type="InterPro" id="IPR011006">
    <property type="entry name" value="CheY-like_superfamily"/>
</dbReference>
<gene>
    <name evidence="3" type="ORF">BTA35_0213840</name>
</gene>
<dbReference type="Gene3D" id="3.60.40.10">
    <property type="entry name" value="PPM-type phosphatase domain"/>
    <property type="match status" value="1"/>
</dbReference>
<evidence type="ECO:0000256" key="1">
    <source>
        <dbReference type="ARBA" id="ARBA00022801"/>
    </source>
</evidence>
<dbReference type="STRING" id="966.BTA35_0213840"/>
<dbReference type="AlphaFoldDB" id="A0A1T1H940"/>
<evidence type="ECO:0000313" key="4">
    <source>
        <dbReference type="Proteomes" id="UP000190064"/>
    </source>
</evidence>
<sequence>MLTPLMDAVYVSASSADKPLSPELVEALSPAVLPELRSPTELPQSTRLVIYEITGPNDLFSLESWLVAPRLYALVVIGNEDQSETLMKALEAGADEYLLNPEQNTSLAVLVLQRAVSRKQALLQSQQTYDELEKLNLELMTSLDLLKQDQQAGRYVQQKMLPDSPWVFHPHNFAYMICPSLYLSGDFVDYFPVGKHQVMFYLADVSGHGASSAFITLLLRVYIRRYAKRAFKLGGQISLADILARVNSELLETGLGKHLTIFLGLMDSRSRQLRYCNGAHFPYPVLFDEEQGARYLKGKGMPVGLFADATYEEFELLLHPRYHLTLFSDGVFEVIKKSSLVEKEKCLLEIATQFAGRHDAMVKHFTELGMQDAPDDVSLLAVSGS</sequence>
<protein>
    <recommendedName>
        <fullName evidence="2">PPM-type phosphatase domain-containing protein</fullName>
    </recommendedName>
</protein>
<dbReference type="Gene3D" id="1.20.5.390">
    <property type="entry name" value="L1 transposable element, trimerization domain"/>
    <property type="match status" value="1"/>
</dbReference>
<dbReference type="Proteomes" id="UP000190064">
    <property type="component" value="Unassembled WGS sequence"/>
</dbReference>
<dbReference type="InterPro" id="IPR052016">
    <property type="entry name" value="Bact_Sigma-Reg"/>
</dbReference>
<dbReference type="Pfam" id="PF07228">
    <property type="entry name" value="SpoIIE"/>
    <property type="match status" value="1"/>
</dbReference>
<keyword evidence="4" id="KW-1185">Reference proteome</keyword>
<reference evidence="3" key="1">
    <citation type="submission" date="2017-02" db="EMBL/GenBank/DDBJ databases">
        <title>Draft Genome Sequence of the Salt Water Bacterium Oceanospirillum linum ATCC 11336.</title>
        <authorList>
            <person name="Trachtenberg A.M."/>
            <person name="Carney J.G."/>
            <person name="Linnane J.D."/>
            <person name="Rheaume B.A."/>
            <person name="Pitts N.L."/>
            <person name="Mykles D.L."/>
            <person name="Maclea K.S."/>
        </authorList>
    </citation>
    <scope>NUCLEOTIDE SEQUENCE [LARGE SCALE GENOMIC DNA]</scope>
    <source>
        <strain evidence="3">ATCC 11336</strain>
    </source>
</reference>